<evidence type="ECO:0000256" key="18">
    <source>
        <dbReference type="RuleBase" id="RU000356"/>
    </source>
</evidence>
<dbReference type="PANTHER" id="PTHR46783:SF2">
    <property type="entry name" value="CYTOGLOBIN"/>
    <property type="match status" value="1"/>
</dbReference>
<proteinExistence type="inferred from homology"/>
<keyword evidence="5" id="KW-0963">Cytoplasm</keyword>
<evidence type="ECO:0000256" key="20">
    <source>
        <dbReference type="SAM" id="SignalP"/>
    </source>
</evidence>
<feature type="compositionally biased region" description="Gly residues" evidence="19">
    <location>
        <begin position="27"/>
        <end position="37"/>
    </location>
</feature>
<keyword evidence="7" id="KW-0479">Metal-binding</keyword>
<dbReference type="FunFam" id="1.10.490.10:FF:000005">
    <property type="entry name" value="Cytoglobin"/>
    <property type="match status" value="1"/>
</dbReference>
<dbReference type="Gene3D" id="1.10.490.10">
    <property type="entry name" value="Globins"/>
    <property type="match status" value="1"/>
</dbReference>
<dbReference type="GeneTree" id="ENSGT00940000155004"/>
<comment type="catalytic activity">
    <reaction evidence="17">
        <text>H2O2 + AH2 = A + 2 H2O</text>
        <dbReference type="Rhea" id="RHEA:30275"/>
        <dbReference type="ChEBI" id="CHEBI:13193"/>
        <dbReference type="ChEBI" id="CHEBI:15377"/>
        <dbReference type="ChEBI" id="CHEBI:16240"/>
        <dbReference type="ChEBI" id="CHEBI:17499"/>
    </reaction>
    <physiologicalReaction direction="left-to-right" evidence="17">
        <dbReference type="Rhea" id="RHEA:30276"/>
    </physiologicalReaction>
</comment>
<comment type="similarity">
    <text evidence="3 18">Belongs to the globin family.</text>
</comment>
<dbReference type="STRING" id="8840.ENSAPLP00000019821"/>
<dbReference type="Ensembl" id="ENSAPLT00000034260.1">
    <property type="protein sequence ID" value="ENSAPLP00000019821.1"/>
    <property type="gene ID" value="ENSAPLG00000003674.2"/>
</dbReference>
<dbReference type="GO" id="GO:0005737">
    <property type="term" value="C:cytoplasm"/>
    <property type="evidence" value="ECO:0007669"/>
    <property type="project" value="UniProtKB-SubCell"/>
</dbReference>
<evidence type="ECO:0000256" key="19">
    <source>
        <dbReference type="SAM" id="MobiDB-lite"/>
    </source>
</evidence>
<evidence type="ECO:0000256" key="3">
    <source>
        <dbReference type="ARBA" id="ARBA00008705"/>
    </source>
</evidence>
<accession>A0A493T1W0</accession>
<dbReference type="GO" id="GO:0020037">
    <property type="term" value="F:heme binding"/>
    <property type="evidence" value="ECO:0007669"/>
    <property type="project" value="InterPro"/>
</dbReference>
<evidence type="ECO:0000259" key="21">
    <source>
        <dbReference type="PROSITE" id="PS01033"/>
    </source>
</evidence>
<dbReference type="EC" id="1.15.1.1" evidence="4"/>
<dbReference type="SUPFAM" id="SSF46458">
    <property type="entry name" value="Globin-like"/>
    <property type="match status" value="1"/>
</dbReference>
<dbReference type="InterPro" id="IPR000971">
    <property type="entry name" value="Globin"/>
</dbReference>
<feature type="chain" id="PRO_5019753543" description="superoxide dismutase" evidence="20">
    <location>
        <begin position="20"/>
        <end position="369"/>
    </location>
</feature>
<dbReference type="InterPro" id="IPR009050">
    <property type="entry name" value="Globin-like_sf"/>
</dbReference>
<evidence type="ECO:0000256" key="4">
    <source>
        <dbReference type="ARBA" id="ARBA00012682"/>
    </source>
</evidence>
<keyword evidence="8" id="KW-0560">Oxidoreductase</keyword>
<feature type="compositionally biased region" description="Low complexity" evidence="19">
    <location>
        <begin position="103"/>
        <end position="124"/>
    </location>
</feature>
<comment type="catalytic activity">
    <reaction evidence="16">
        <text>Fe(III)-heme b-[protein] + nitric oxide + H2O = Fe(II)-heme b-[protein] + nitrite + 2 H(+)</text>
        <dbReference type="Rhea" id="RHEA:77711"/>
        <dbReference type="Rhea" id="RHEA-COMP:18975"/>
        <dbReference type="Rhea" id="RHEA-COMP:18976"/>
        <dbReference type="ChEBI" id="CHEBI:15377"/>
        <dbReference type="ChEBI" id="CHEBI:15378"/>
        <dbReference type="ChEBI" id="CHEBI:16301"/>
        <dbReference type="ChEBI" id="CHEBI:16480"/>
        <dbReference type="ChEBI" id="CHEBI:55376"/>
        <dbReference type="ChEBI" id="CHEBI:60344"/>
    </reaction>
    <physiologicalReaction direction="right-to-left" evidence="16">
        <dbReference type="Rhea" id="RHEA:77713"/>
    </physiologicalReaction>
</comment>
<evidence type="ECO:0000256" key="15">
    <source>
        <dbReference type="ARBA" id="ARBA00047393"/>
    </source>
</evidence>
<dbReference type="Proteomes" id="UP000016666">
    <property type="component" value="Chromosome 19"/>
</dbReference>
<dbReference type="GO" id="GO:0019825">
    <property type="term" value="F:oxygen binding"/>
    <property type="evidence" value="ECO:0007669"/>
    <property type="project" value="InterPro"/>
</dbReference>
<evidence type="ECO:0000313" key="23">
    <source>
        <dbReference type="Proteomes" id="UP000016666"/>
    </source>
</evidence>
<evidence type="ECO:0000256" key="9">
    <source>
        <dbReference type="ARBA" id="ARBA00023004"/>
    </source>
</evidence>
<keyword evidence="20" id="KW-0732">Signal</keyword>
<feature type="compositionally biased region" description="Basic and acidic residues" evidence="19">
    <location>
        <begin position="38"/>
        <end position="49"/>
    </location>
</feature>
<reference evidence="22" key="2">
    <citation type="submission" date="2025-08" db="UniProtKB">
        <authorList>
            <consortium name="Ensembl"/>
        </authorList>
    </citation>
    <scope>IDENTIFICATION</scope>
</reference>
<evidence type="ECO:0000256" key="5">
    <source>
        <dbReference type="ARBA" id="ARBA00022490"/>
    </source>
</evidence>
<keyword evidence="10" id="KW-0539">Nucleus</keyword>
<reference evidence="22 23" key="1">
    <citation type="submission" date="2017-10" db="EMBL/GenBank/DDBJ databases">
        <title>A new Pekin duck reference genome.</title>
        <authorList>
            <person name="Hou Z.-C."/>
            <person name="Zhou Z.-K."/>
            <person name="Zhu F."/>
            <person name="Hou S.-S."/>
        </authorList>
    </citation>
    <scope>NUCLEOTIDE SEQUENCE [LARGE SCALE GENOMIC DNA]</scope>
</reference>
<dbReference type="PROSITE" id="PS01033">
    <property type="entry name" value="GLOBIN"/>
    <property type="match status" value="1"/>
</dbReference>
<dbReference type="GO" id="GO:0004784">
    <property type="term" value="F:superoxide dismutase activity"/>
    <property type="evidence" value="ECO:0007669"/>
    <property type="project" value="UniProtKB-EC"/>
</dbReference>
<name>A0A493T1W0_ANAPP</name>
<feature type="region of interest" description="Disordered" evidence="19">
    <location>
        <begin position="26"/>
        <end position="190"/>
    </location>
</feature>
<dbReference type="GO" id="GO:0005344">
    <property type="term" value="F:oxygen carrier activity"/>
    <property type="evidence" value="ECO:0007669"/>
    <property type="project" value="UniProtKB-KW"/>
</dbReference>
<evidence type="ECO:0000256" key="17">
    <source>
        <dbReference type="ARBA" id="ARBA00049899"/>
    </source>
</evidence>
<evidence type="ECO:0000313" key="22">
    <source>
        <dbReference type="Ensembl" id="ENSAPLP00000019821.1"/>
    </source>
</evidence>
<evidence type="ECO:0000256" key="2">
    <source>
        <dbReference type="ARBA" id="ARBA00004496"/>
    </source>
</evidence>
<keyword evidence="18" id="KW-0561">Oxygen transport</keyword>
<sequence>MELYLAVPLLFTLLALVLASVFVRLRGTGGEGGGGGGEGRRGERLREAEEPGSEGPEAEGGRVPVEEVGAGGEGKEAASERRGDEEKEEKEEKGGKGGKEEAAAAAAQRGPEAEPSPAETESIPRQPPAAEHREAGQQQQEEEEKEKKDTKEEDPDSESEKLVVREPEDEDAADEAFSFKYSPGKLRGNQYKSMMTKEELEEEQRSEEISEAEKKVIQETWSRVYANCEDVGVSVLIRFFVNFPSAKQYFSQFKHMDDTLEMERSLQLRKHAQRVMGAINTVVENLNDPEKVSSVLALVGKAHALKHKVEPVYFKKLTGVLLEVISEAYGNDFTPEAHGAWTKMRTLIYTHVTAAYKEVGWAPYPNATL</sequence>
<dbReference type="InterPro" id="IPR013314">
    <property type="entry name" value="Globin_lamprey/hagfish"/>
</dbReference>
<evidence type="ECO:0000256" key="13">
    <source>
        <dbReference type="ARBA" id="ARBA00044562"/>
    </source>
</evidence>
<evidence type="ECO:0000256" key="12">
    <source>
        <dbReference type="ARBA" id="ARBA00044551"/>
    </source>
</evidence>
<reference evidence="22" key="3">
    <citation type="submission" date="2025-09" db="UniProtKB">
        <authorList>
            <consortium name="Ensembl"/>
        </authorList>
    </citation>
    <scope>IDENTIFICATION</scope>
</reference>
<keyword evidence="18" id="KW-0813">Transport</keyword>
<feature type="domain" description="Globin" evidence="21">
    <location>
        <begin position="208"/>
        <end position="357"/>
    </location>
</feature>
<keyword evidence="6 18" id="KW-0349">Heme</keyword>
<dbReference type="Pfam" id="PF00042">
    <property type="entry name" value="Globin"/>
    <property type="match status" value="1"/>
</dbReference>
<dbReference type="InterPro" id="IPR012292">
    <property type="entry name" value="Globin/Proto"/>
</dbReference>
<organism evidence="22 23">
    <name type="scientific">Anas platyrhynchos platyrhynchos</name>
    <name type="common">Northern mallard</name>
    <dbReference type="NCBI Taxonomy" id="8840"/>
    <lineage>
        <taxon>Eukaryota</taxon>
        <taxon>Metazoa</taxon>
        <taxon>Chordata</taxon>
        <taxon>Craniata</taxon>
        <taxon>Vertebrata</taxon>
        <taxon>Euteleostomi</taxon>
        <taxon>Archelosauria</taxon>
        <taxon>Archosauria</taxon>
        <taxon>Dinosauria</taxon>
        <taxon>Saurischia</taxon>
        <taxon>Theropoda</taxon>
        <taxon>Coelurosauria</taxon>
        <taxon>Aves</taxon>
        <taxon>Neognathae</taxon>
        <taxon>Galloanserae</taxon>
        <taxon>Anseriformes</taxon>
        <taxon>Anatidae</taxon>
        <taxon>Anatinae</taxon>
        <taxon>Anas</taxon>
    </lineage>
</organism>
<dbReference type="GO" id="GO:0005506">
    <property type="term" value="F:iron ion binding"/>
    <property type="evidence" value="ECO:0007669"/>
    <property type="project" value="InterPro"/>
</dbReference>
<dbReference type="OMA" id="WALITAH"/>
<comment type="catalytic activity">
    <reaction evidence="11">
        <text>Fe(II)-heme b-[protein] + nitric oxide + O2 = Fe(III)-heme b-[protein] + nitrate</text>
        <dbReference type="Rhea" id="RHEA:78091"/>
        <dbReference type="Rhea" id="RHEA-COMP:18975"/>
        <dbReference type="Rhea" id="RHEA-COMP:18976"/>
        <dbReference type="ChEBI" id="CHEBI:15379"/>
        <dbReference type="ChEBI" id="CHEBI:16480"/>
        <dbReference type="ChEBI" id="CHEBI:17632"/>
        <dbReference type="ChEBI" id="CHEBI:55376"/>
        <dbReference type="ChEBI" id="CHEBI:60344"/>
    </reaction>
    <physiologicalReaction direction="left-to-right" evidence="11">
        <dbReference type="Rhea" id="RHEA:78092"/>
    </physiologicalReaction>
</comment>
<evidence type="ECO:0000256" key="10">
    <source>
        <dbReference type="ARBA" id="ARBA00023242"/>
    </source>
</evidence>
<evidence type="ECO:0000256" key="14">
    <source>
        <dbReference type="ARBA" id="ARBA00044569"/>
    </source>
</evidence>
<comment type="subcellular location">
    <subcellularLocation>
        <location evidence="2">Cytoplasm</location>
    </subcellularLocation>
    <subcellularLocation>
        <location evidence="1">Nucleus</location>
    </subcellularLocation>
</comment>
<evidence type="ECO:0000256" key="7">
    <source>
        <dbReference type="ARBA" id="ARBA00022723"/>
    </source>
</evidence>
<dbReference type="CDD" id="cd08924">
    <property type="entry name" value="Cygb"/>
    <property type="match status" value="1"/>
</dbReference>
<dbReference type="AlphaFoldDB" id="A0A493T1W0"/>
<comment type="catalytic activity">
    <reaction evidence="15">
        <text>2 superoxide + 2 H(+) = H2O2 + O2</text>
        <dbReference type="Rhea" id="RHEA:20696"/>
        <dbReference type="ChEBI" id="CHEBI:15378"/>
        <dbReference type="ChEBI" id="CHEBI:15379"/>
        <dbReference type="ChEBI" id="CHEBI:16240"/>
        <dbReference type="ChEBI" id="CHEBI:18421"/>
        <dbReference type="EC" id="1.15.1.1"/>
    </reaction>
    <physiologicalReaction direction="left-to-right" evidence="15">
        <dbReference type="Rhea" id="RHEA:20697"/>
    </physiologicalReaction>
</comment>
<feature type="compositionally biased region" description="Basic and acidic residues" evidence="19">
    <location>
        <begin position="73"/>
        <end position="102"/>
    </location>
</feature>
<dbReference type="PRINTS" id="PR01906">
    <property type="entry name" value="FISHGLOBIN"/>
</dbReference>
<evidence type="ECO:0000256" key="1">
    <source>
        <dbReference type="ARBA" id="ARBA00004123"/>
    </source>
</evidence>
<gene>
    <name evidence="22" type="primary">CYGB</name>
</gene>
<evidence type="ECO:0000256" key="11">
    <source>
        <dbReference type="ARBA" id="ARBA00044448"/>
    </source>
</evidence>
<feature type="signal peptide" evidence="20">
    <location>
        <begin position="1"/>
        <end position="19"/>
    </location>
</feature>
<evidence type="ECO:0000256" key="16">
    <source>
        <dbReference type="ARBA" id="ARBA00048118"/>
    </source>
</evidence>
<dbReference type="GO" id="GO:0005634">
    <property type="term" value="C:nucleus"/>
    <property type="evidence" value="ECO:0007669"/>
    <property type="project" value="UniProtKB-SubCell"/>
</dbReference>
<dbReference type="PANTHER" id="PTHR46783">
    <property type="entry name" value="CYTOGLOBIN"/>
    <property type="match status" value="1"/>
</dbReference>
<evidence type="ECO:0000256" key="6">
    <source>
        <dbReference type="ARBA" id="ARBA00022617"/>
    </source>
</evidence>
<keyword evidence="23" id="KW-1185">Reference proteome</keyword>
<keyword evidence="9" id="KW-0408">Iron</keyword>
<protein>
    <recommendedName>
        <fullName evidence="4">superoxide dismutase</fullName>
        <ecNumber evidence="4">1.15.1.1</ecNumber>
    </recommendedName>
    <alternativeName>
        <fullName evidence="12">Nitrite reductase CYGB</fullName>
    </alternativeName>
    <alternativeName>
        <fullName evidence="14">Pseudoperoxidase CYGB</fullName>
    </alternativeName>
    <alternativeName>
        <fullName evidence="13">Superoxide dismutase CYGB</fullName>
    </alternativeName>
</protein>
<evidence type="ECO:0000256" key="8">
    <source>
        <dbReference type="ARBA" id="ARBA00023002"/>
    </source>
</evidence>